<dbReference type="InterPro" id="IPR052895">
    <property type="entry name" value="HetReg/Transcr_Mod"/>
</dbReference>
<reference evidence="2" key="1">
    <citation type="submission" date="2023-03" db="EMBL/GenBank/DDBJ databases">
        <title>Complete genome of Cladonia borealis.</title>
        <authorList>
            <person name="Park H."/>
        </authorList>
    </citation>
    <scope>NUCLEOTIDE SEQUENCE</scope>
    <source>
        <strain evidence="2">ANT050790</strain>
    </source>
</reference>
<dbReference type="Proteomes" id="UP001166286">
    <property type="component" value="Unassembled WGS sequence"/>
</dbReference>
<sequence length="632" mass="71542">MPDKCPTNDISCKLEENLLSEANHEALSYVWDQKDSEQERDRDRNLCWTITCHVLRSEVTEQIEVTKNLHSALRQLRYEDRERRLWTDQICINQKDKDEKAIQIGMMTRIYEESQMVLIWLGVADDTSDRAMEYLPKLVDSLQNSLEPTKLGSKSDDDVSVHRLLRRPWFERVWTLQEAAKARECIVLCGSRIIHFEVLEQLHRGCQTINNRHWRQALERIAVACPFKALNDERSITAHILAIAKLKELAGMPALDTSSVFTARSFLLLFNRIRSCKATDPRDRIYCIYGLLPEDIREAIGEPNYDLIVEDLYQKLAATQVVDLGNLDYLGGAGIHRRNLSVPSWVPDYTHPEVHYSLTVLNEDCLNRTGSRLFQATGTVRPSVRLSKNNRQILEIKGKLLGKVQDLGQPFHFPTCPDGNAQAWLYPRLQEIKRQTDSYGILATFCEPYPTGASAASAFKHTIMGSMEVHGGGPAFGGVFVRASDQHIDEYFNAYERSPALMKRLTQGPIVESQLVAGKLQINVDNLSIQHAKENIQQWGTYQEAADAAIRAIGASCSGRVFFVTGNKYMGLAPGISRPGDEVCILFGCPVPFIIRPLEKHYVLVGECYVYGLMDGEALEDTCGKEEVIYLM</sequence>
<keyword evidence="3" id="KW-1185">Reference proteome</keyword>
<proteinExistence type="predicted"/>
<gene>
    <name evidence="2" type="ORF">JMJ35_003653</name>
</gene>
<dbReference type="PANTHER" id="PTHR24148">
    <property type="entry name" value="ANKYRIN REPEAT DOMAIN-CONTAINING PROTEIN 39 HOMOLOG-RELATED"/>
    <property type="match status" value="1"/>
</dbReference>
<organism evidence="2 3">
    <name type="scientific">Cladonia borealis</name>
    <dbReference type="NCBI Taxonomy" id="184061"/>
    <lineage>
        <taxon>Eukaryota</taxon>
        <taxon>Fungi</taxon>
        <taxon>Dikarya</taxon>
        <taxon>Ascomycota</taxon>
        <taxon>Pezizomycotina</taxon>
        <taxon>Lecanoromycetes</taxon>
        <taxon>OSLEUM clade</taxon>
        <taxon>Lecanoromycetidae</taxon>
        <taxon>Lecanorales</taxon>
        <taxon>Lecanorineae</taxon>
        <taxon>Cladoniaceae</taxon>
        <taxon>Cladonia</taxon>
    </lineage>
</organism>
<dbReference type="AlphaFoldDB" id="A0AA39R4J5"/>
<comment type="caution">
    <text evidence="2">The sequence shown here is derived from an EMBL/GenBank/DDBJ whole genome shotgun (WGS) entry which is preliminary data.</text>
</comment>
<dbReference type="Pfam" id="PF26639">
    <property type="entry name" value="Het-6_barrel"/>
    <property type="match status" value="1"/>
</dbReference>
<feature type="domain" description="Heterokaryon incompatibility" evidence="1">
    <location>
        <begin position="25"/>
        <end position="178"/>
    </location>
</feature>
<dbReference type="InterPro" id="IPR010730">
    <property type="entry name" value="HET"/>
</dbReference>
<accession>A0AA39R4J5</accession>
<name>A0AA39R4J5_9LECA</name>
<protein>
    <recommendedName>
        <fullName evidence="1">Heterokaryon incompatibility domain-containing protein</fullName>
    </recommendedName>
</protein>
<dbReference type="Pfam" id="PF06985">
    <property type="entry name" value="HET"/>
    <property type="match status" value="1"/>
</dbReference>
<evidence type="ECO:0000313" key="2">
    <source>
        <dbReference type="EMBL" id="KAK0513931.1"/>
    </source>
</evidence>
<dbReference type="EMBL" id="JAFEKC020000006">
    <property type="protein sequence ID" value="KAK0513931.1"/>
    <property type="molecule type" value="Genomic_DNA"/>
</dbReference>
<dbReference type="PANTHER" id="PTHR24148:SF64">
    <property type="entry name" value="HETEROKARYON INCOMPATIBILITY DOMAIN-CONTAINING PROTEIN"/>
    <property type="match status" value="1"/>
</dbReference>
<evidence type="ECO:0000259" key="1">
    <source>
        <dbReference type="Pfam" id="PF06985"/>
    </source>
</evidence>
<evidence type="ECO:0000313" key="3">
    <source>
        <dbReference type="Proteomes" id="UP001166286"/>
    </source>
</evidence>